<proteinExistence type="predicted"/>
<protein>
    <submittedName>
        <fullName evidence="2">Uncharacterized protein</fullName>
    </submittedName>
</protein>
<dbReference type="AlphaFoldDB" id="A0A7S1NWA5"/>
<gene>
    <name evidence="2" type="ORF">VBRA1451_LOCUS224</name>
</gene>
<organism evidence="2">
    <name type="scientific">Vitrella brassicaformis</name>
    <dbReference type="NCBI Taxonomy" id="1169539"/>
    <lineage>
        <taxon>Eukaryota</taxon>
        <taxon>Sar</taxon>
        <taxon>Alveolata</taxon>
        <taxon>Colpodellida</taxon>
        <taxon>Vitrellaceae</taxon>
        <taxon>Vitrella</taxon>
    </lineage>
</organism>
<feature type="region of interest" description="Disordered" evidence="1">
    <location>
        <begin position="65"/>
        <end position="105"/>
    </location>
</feature>
<evidence type="ECO:0000313" key="2">
    <source>
        <dbReference type="EMBL" id="CAD9045172.1"/>
    </source>
</evidence>
<accession>A0A7S1NWA5</accession>
<evidence type="ECO:0000256" key="1">
    <source>
        <dbReference type="SAM" id="MobiDB-lite"/>
    </source>
</evidence>
<sequence>MHLYESLGGHAVVAVDIEALLGVGCLLVVVREGDLPGLVALHVASVVQVPQLTRVDRRTRLGKVVGGGGHLADSNADPGSDAAKTEHCQRTGNGRLPDKVSKEGR</sequence>
<dbReference type="EMBL" id="HBGB01000381">
    <property type="protein sequence ID" value="CAD9045172.1"/>
    <property type="molecule type" value="Transcribed_RNA"/>
</dbReference>
<name>A0A7S1NWA5_9ALVE</name>
<reference evidence="2" key="1">
    <citation type="submission" date="2021-01" db="EMBL/GenBank/DDBJ databases">
        <authorList>
            <person name="Corre E."/>
            <person name="Pelletier E."/>
            <person name="Niang G."/>
            <person name="Scheremetjew M."/>
            <person name="Finn R."/>
            <person name="Kale V."/>
            <person name="Holt S."/>
            <person name="Cochrane G."/>
            <person name="Meng A."/>
            <person name="Brown T."/>
            <person name="Cohen L."/>
        </authorList>
    </citation>
    <scope>NUCLEOTIDE SEQUENCE</scope>
    <source>
        <strain evidence="2">CCMP3346</strain>
    </source>
</reference>
<feature type="compositionally biased region" description="Basic and acidic residues" evidence="1">
    <location>
        <begin position="96"/>
        <end position="105"/>
    </location>
</feature>